<keyword evidence="1" id="KW-0812">Transmembrane</keyword>
<sequence length="175" mass="19123">MPPQWTLLIAIHAIAAAFSILFGAFQLVRRTKGGAIHRTIGRVWVFAMYVVTLTSFGVQTLNGGFTWLHGLAVFTLFTVSVGLWAARTRRIQAHRSFMKGSYFGVLGAFVGVVVVPERRIPQMAIHDLAGLALWTAAIVLTAFFTVLGFSRLSAKTKDVSHRPHTPNVVDSTADS</sequence>
<gene>
    <name evidence="2" type="ORF">MNQ99_15885</name>
</gene>
<name>A0ABY3WCE9_9MICC</name>
<reference evidence="2 3" key="1">
    <citation type="submission" date="2022-03" db="EMBL/GenBank/DDBJ databases">
        <title>Isotopic signatures of nitrous oxide derived from detoxification processes.</title>
        <authorList>
            <person name="Behrendt U."/>
            <person name="Buchen C."/>
            <person name="Well R."/>
            <person name="Ulrich A."/>
            <person name="Rohe L."/>
            <person name="Kolb S."/>
            <person name="Schloter M."/>
            <person name="Horn M.A."/>
            <person name="Augustin J."/>
        </authorList>
    </citation>
    <scope>NUCLEOTIDE SEQUENCE [LARGE SCALE GENOMIC DNA]</scope>
    <source>
        <strain evidence="2 3">S4-C24</strain>
    </source>
</reference>
<feature type="transmembrane region" description="Helical" evidence="1">
    <location>
        <begin position="40"/>
        <end position="58"/>
    </location>
</feature>
<evidence type="ECO:0000313" key="2">
    <source>
        <dbReference type="EMBL" id="UNK45394.1"/>
    </source>
</evidence>
<feature type="transmembrane region" description="Helical" evidence="1">
    <location>
        <begin position="64"/>
        <end position="85"/>
    </location>
</feature>
<evidence type="ECO:0000256" key="1">
    <source>
        <dbReference type="SAM" id="Phobius"/>
    </source>
</evidence>
<accession>A0ABY3WCE9</accession>
<keyword evidence="3" id="KW-1185">Reference proteome</keyword>
<feature type="transmembrane region" description="Helical" evidence="1">
    <location>
        <begin position="128"/>
        <end position="149"/>
    </location>
</feature>
<keyword evidence="1" id="KW-0472">Membrane</keyword>
<dbReference type="InterPro" id="IPR018750">
    <property type="entry name" value="DUF2306_membrane"/>
</dbReference>
<feature type="transmembrane region" description="Helical" evidence="1">
    <location>
        <begin position="6"/>
        <end position="28"/>
    </location>
</feature>
<dbReference type="Proteomes" id="UP000829069">
    <property type="component" value="Chromosome"/>
</dbReference>
<keyword evidence="1" id="KW-1133">Transmembrane helix</keyword>
<feature type="transmembrane region" description="Helical" evidence="1">
    <location>
        <begin position="97"/>
        <end position="116"/>
    </location>
</feature>
<protein>
    <submittedName>
        <fullName evidence="2">DUF2306 domain-containing protein</fullName>
    </submittedName>
</protein>
<dbReference type="RefSeq" id="WP_241913620.1">
    <property type="nucleotide sequence ID" value="NZ_CP093326.1"/>
</dbReference>
<evidence type="ECO:0000313" key="3">
    <source>
        <dbReference type="Proteomes" id="UP000829069"/>
    </source>
</evidence>
<organism evidence="2 3">
    <name type="scientific">Arthrobacter sulfonylureivorans</name>
    <dbReference type="NCBI Taxonomy" id="2486855"/>
    <lineage>
        <taxon>Bacteria</taxon>
        <taxon>Bacillati</taxon>
        <taxon>Actinomycetota</taxon>
        <taxon>Actinomycetes</taxon>
        <taxon>Micrococcales</taxon>
        <taxon>Micrococcaceae</taxon>
        <taxon>Arthrobacter</taxon>
    </lineage>
</organism>
<dbReference type="Pfam" id="PF10067">
    <property type="entry name" value="DUF2306"/>
    <property type="match status" value="1"/>
</dbReference>
<dbReference type="EMBL" id="CP093326">
    <property type="protein sequence ID" value="UNK45394.1"/>
    <property type="molecule type" value="Genomic_DNA"/>
</dbReference>
<proteinExistence type="predicted"/>